<dbReference type="OrthoDB" id="3067340at2759"/>
<evidence type="ECO:0000313" key="1">
    <source>
        <dbReference type="EMBL" id="RXW13812.1"/>
    </source>
</evidence>
<comment type="caution">
    <text evidence="1">The sequence shown here is derived from an EMBL/GenBank/DDBJ whole genome shotgun (WGS) entry which is preliminary data.</text>
</comment>
<proteinExistence type="predicted"/>
<evidence type="ECO:0000313" key="2">
    <source>
        <dbReference type="Proteomes" id="UP000290288"/>
    </source>
</evidence>
<gene>
    <name evidence="1" type="ORF">EST38_g12039</name>
</gene>
<dbReference type="EMBL" id="SDEE01000825">
    <property type="protein sequence ID" value="RXW13812.1"/>
    <property type="molecule type" value="Genomic_DNA"/>
</dbReference>
<sequence>LKMQALPAAGGEHNNTHCNGTGLTIWMSLVAGIKLALTSKECYALYKDHCASRVRRQLSIFGMPVAETLSMMRSHKLALSGSIALLIVEGDLFVPGDFDLFVPKGSMEEVHNYFVDNTRYTQTGQETSRLIQSVEEPSSNYDTFGESGIVEVRIYAHQDSRKIINIIETTLDVSTTAVMLFHTTFVMNFVTWNAIVSTYPLTTSNGEGLLNSYLQDEKPRVKRCLDKYKDRGFTTVHSCEYWKSGHRCGTHGYCGQTTRKLSDTATMRICFTEWSNDNADVIDPVMEWKLACSSNCKDSDSYQPSAGWVCTGLGSRVDKVVGSVAPSAGG</sequence>
<organism evidence="1 2">
    <name type="scientific">Candolleomyces aberdarensis</name>
    <dbReference type="NCBI Taxonomy" id="2316362"/>
    <lineage>
        <taxon>Eukaryota</taxon>
        <taxon>Fungi</taxon>
        <taxon>Dikarya</taxon>
        <taxon>Basidiomycota</taxon>
        <taxon>Agaricomycotina</taxon>
        <taxon>Agaricomycetes</taxon>
        <taxon>Agaricomycetidae</taxon>
        <taxon>Agaricales</taxon>
        <taxon>Agaricineae</taxon>
        <taxon>Psathyrellaceae</taxon>
        <taxon>Candolleomyces</taxon>
    </lineage>
</organism>
<keyword evidence="2" id="KW-1185">Reference proteome</keyword>
<feature type="non-terminal residue" evidence="1">
    <location>
        <position position="1"/>
    </location>
</feature>
<dbReference type="AlphaFoldDB" id="A0A4Q2D4X7"/>
<name>A0A4Q2D4X7_9AGAR</name>
<dbReference type="Proteomes" id="UP000290288">
    <property type="component" value="Unassembled WGS sequence"/>
</dbReference>
<accession>A0A4Q2D4X7</accession>
<protein>
    <submittedName>
        <fullName evidence="1">Uncharacterized protein</fullName>
    </submittedName>
</protein>
<reference evidence="1 2" key="1">
    <citation type="submission" date="2019-01" db="EMBL/GenBank/DDBJ databases">
        <title>Draft genome sequence of Psathyrella aberdarensis IHI B618.</title>
        <authorList>
            <person name="Buettner E."/>
            <person name="Kellner H."/>
        </authorList>
    </citation>
    <scope>NUCLEOTIDE SEQUENCE [LARGE SCALE GENOMIC DNA]</scope>
    <source>
        <strain evidence="1 2">IHI B618</strain>
    </source>
</reference>